<protein>
    <submittedName>
        <fullName evidence="3">Uncharacterized protein</fullName>
    </submittedName>
</protein>
<feature type="region of interest" description="Disordered" evidence="2">
    <location>
        <begin position="71"/>
        <end position="137"/>
    </location>
</feature>
<feature type="compositionally biased region" description="Basic and acidic residues" evidence="2">
    <location>
        <begin position="71"/>
        <end position="84"/>
    </location>
</feature>
<gene>
    <name evidence="3" type="ORF">SEMRO_1205_G252270.1</name>
</gene>
<reference evidence="3" key="1">
    <citation type="submission" date="2020-06" db="EMBL/GenBank/DDBJ databases">
        <authorList>
            <consortium name="Plant Systems Biology data submission"/>
        </authorList>
    </citation>
    <scope>NUCLEOTIDE SEQUENCE</scope>
    <source>
        <strain evidence="3">D6</strain>
    </source>
</reference>
<proteinExistence type="predicted"/>
<feature type="compositionally biased region" description="Low complexity" evidence="2">
    <location>
        <begin position="277"/>
        <end position="288"/>
    </location>
</feature>
<comment type="caution">
    <text evidence="3">The sequence shown here is derived from an EMBL/GenBank/DDBJ whole genome shotgun (WGS) entry which is preliminary data.</text>
</comment>
<feature type="compositionally biased region" description="Basic residues" evidence="2">
    <location>
        <begin position="442"/>
        <end position="453"/>
    </location>
</feature>
<keyword evidence="1" id="KW-0175">Coiled coil</keyword>
<feature type="compositionally biased region" description="Basic and acidic residues" evidence="2">
    <location>
        <begin position="91"/>
        <end position="101"/>
    </location>
</feature>
<evidence type="ECO:0000313" key="4">
    <source>
        <dbReference type="Proteomes" id="UP001153069"/>
    </source>
</evidence>
<feature type="compositionally biased region" description="Acidic residues" evidence="2">
    <location>
        <begin position="332"/>
        <end position="348"/>
    </location>
</feature>
<name>A0A9N8EJL0_9STRA</name>
<feature type="coiled-coil region" evidence="1">
    <location>
        <begin position="364"/>
        <end position="391"/>
    </location>
</feature>
<feature type="compositionally biased region" description="Basic and acidic residues" evidence="2">
    <location>
        <begin position="170"/>
        <end position="193"/>
    </location>
</feature>
<organism evidence="3 4">
    <name type="scientific">Seminavis robusta</name>
    <dbReference type="NCBI Taxonomy" id="568900"/>
    <lineage>
        <taxon>Eukaryota</taxon>
        <taxon>Sar</taxon>
        <taxon>Stramenopiles</taxon>
        <taxon>Ochrophyta</taxon>
        <taxon>Bacillariophyta</taxon>
        <taxon>Bacillariophyceae</taxon>
        <taxon>Bacillariophycidae</taxon>
        <taxon>Naviculales</taxon>
        <taxon>Naviculaceae</taxon>
        <taxon>Seminavis</taxon>
    </lineage>
</organism>
<keyword evidence="4" id="KW-1185">Reference proteome</keyword>
<evidence type="ECO:0000256" key="2">
    <source>
        <dbReference type="SAM" id="MobiDB-lite"/>
    </source>
</evidence>
<dbReference type="AlphaFoldDB" id="A0A9N8EJL0"/>
<feature type="compositionally biased region" description="Basic and acidic residues" evidence="2">
    <location>
        <begin position="415"/>
        <end position="441"/>
    </location>
</feature>
<feature type="region of interest" description="Disordered" evidence="2">
    <location>
        <begin position="277"/>
        <end position="353"/>
    </location>
</feature>
<feature type="region of interest" description="Disordered" evidence="2">
    <location>
        <begin position="413"/>
        <end position="461"/>
    </location>
</feature>
<feature type="region of interest" description="Disordered" evidence="2">
    <location>
        <begin position="166"/>
        <end position="199"/>
    </location>
</feature>
<dbReference type="EMBL" id="CAICTM010001203">
    <property type="protein sequence ID" value="CAB9521535.1"/>
    <property type="molecule type" value="Genomic_DNA"/>
</dbReference>
<sequence length="515" mass="56959">MDDDLFVELSPDAIRSADEALAAFLASCKDSDQKEDKLQLDSPITMFIKGEYESPTGVMTSPMKYCRFDTSTKKLSKETSDKKAPAGMDAAKAEFGDDVATKRKLTPTKKQQPVPFSKGTKSPPLKRSSVPAGDGQYVQNGTFAIGRNRPKKPIPADAVILTVDTDSDDEKDRKVPAVNKEVHIKKEPKEEKKVQHHGKKIIVDANNKTTVTGGYEDWQVRAIKKERAQVYKDFVLKSPSPPPDSCSFLDVARLQQSGRTVKSAAVVSKVVGSVQTAASAAYPGAKPATKNPSSATAGPATAKHAPIRVPRNRRVSKKRSDMDIALSSSSSESEDSSDDGFMDDLEEAEKEKLESMGPYFRAVYLKELKESRNLEEQAEKLKSKFVRYSKAPVYNSSKENVVPKNYLARKKKEWKKKEADAHERHLLAKEEEKKVVEEEKKKNKNNKKKKGRSKSLGPSLKLGELPQFWTSESMFHARSIGNPGAKGVHSTLVDGGITTPDYRIPALRLKSSDRC</sequence>
<evidence type="ECO:0000313" key="3">
    <source>
        <dbReference type="EMBL" id="CAB9521535.1"/>
    </source>
</evidence>
<accession>A0A9N8EJL0</accession>
<evidence type="ECO:0000256" key="1">
    <source>
        <dbReference type="SAM" id="Coils"/>
    </source>
</evidence>
<dbReference type="Proteomes" id="UP001153069">
    <property type="component" value="Unassembled WGS sequence"/>
</dbReference>